<name>A0ABQ5IMD6_9ASTR</name>
<evidence type="ECO:0000313" key="1">
    <source>
        <dbReference type="EMBL" id="GJU00493.1"/>
    </source>
</evidence>
<keyword evidence="2" id="KW-1185">Reference proteome</keyword>
<organism evidence="1 2">
    <name type="scientific">Tanacetum coccineum</name>
    <dbReference type="NCBI Taxonomy" id="301880"/>
    <lineage>
        <taxon>Eukaryota</taxon>
        <taxon>Viridiplantae</taxon>
        <taxon>Streptophyta</taxon>
        <taxon>Embryophyta</taxon>
        <taxon>Tracheophyta</taxon>
        <taxon>Spermatophyta</taxon>
        <taxon>Magnoliopsida</taxon>
        <taxon>eudicotyledons</taxon>
        <taxon>Gunneridae</taxon>
        <taxon>Pentapetalae</taxon>
        <taxon>asterids</taxon>
        <taxon>campanulids</taxon>
        <taxon>Asterales</taxon>
        <taxon>Asteraceae</taxon>
        <taxon>Asteroideae</taxon>
        <taxon>Anthemideae</taxon>
        <taxon>Anthemidinae</taxon>
        <taxon>Tanacetum</taxon>
    </lineage>
</organism>
<protein>
    <submittedName>
        <fullName evidence="1">Uncharacterized protein</fullName>
    </submittedName>
</protein>
<reference evidence="1" key="1">
    <citation type="journal article" date="2022" name="Int. J. Mol. Sci.">
        <title>Draft Genome of Tanacetum Coccineum: Genomic Comparison of Closely Related Tanacetum-Family Plants.</title>
        <authorList>
            <person name="Yamashiro T."/>
            <person name="Shiraishi A."/>
            <person name="Nakayama K."/>
            <person name="Satake H."/>
        </authorList>
    </citation>
    <scope>NUCLEOTIDE SEQUENCE</scope>
</reference>
<accession>A0ABQ5IMD6</accession>
<reference evidence="1" key="2">
    <citation type="submission" date="2022-01" db="EMBL/GenBank/DDBJ databases">
        <authorList>
            <person name="Yamashiro T."/>
            <person name="Shiraishi A."/>
            <person name="Satake H."/>
            <person name="Nakayama K."/>
        </authorList>
    </citation>
    <scope>NUCLEOTIDE SEQUENCE</scope>
</reference>
<sequence length="143" mass="16328">MAFIHLILKKDVVLMKGFNKVECWTFYISLQSFFSCSSQVNPLDERPNIIRLPLKLFFFGNFKRCGVCICPLRHSFILLELSSVDCQNVLFRESDRASKMSSPSISCRQRSAIQLIGESWMLFGAVASDSLASLNFVISFRRS</sequence>
<proteinExistence type="predicted"/>
<evidence type="ECO:0000313" key="2">
    <source>
        <dbReference type="Proteomes" id="UP001151760"/>
    </source>
</evidence>
<comment type="caution">
    <text evidence="1">The sequence shown here is derived from an EMBL/GenBank/DDBJ whole genome shotgun (WGS) entry which is preliminary data.</text>
</comment>
<gene>
    <name evidence="1" type="ORF">Tco_1110831</name>
</gene>
<dbReference type="Proteomes" id="UP001151760">
    <property type="component" value="Unassembled WGS sequence"/>
</dbReference>
<dbReference type="EMBL" id="BQNB010020870">
    <property type="protein sequence ID" value="GJU00493.1"/>
    <property type="molecule type" value="Genomic_DNA"/>
</dbReference>